<dbReference type="InterPro" id="IPR036148">
    <property type="entry name" value="MmgE/PrpD_sf"/>
</dbReference>
<dbReference type="Pfam" id="PF19305">
    <property type="entry name" value="MmgE_PrpD_C"/>
    <property type="match status" value="1"/>
</dbReference>
<evidence type="ECO:0000259" key="2">
    <source>
        <dbReference type="Pfam" id="PF03972"/>
    </source>
</evidence>
<accession>A0ABW5W7T1</accession>
<dbReference type="InterPro" id="IPR042183">
    <property type="entry name" value="MmgE/PrpD_sf_1"/>
</dbReference>
<feature type="domain" description="MmgE/PrpD C-terminal" evidence="3">
    <location>
        <begin position="267"/>
        <end position="420"/>
    </location>
</feature>
<evidence type="ECO:0000313" key="5">
    <source>
        <dbReference type="Proteomes" id="UP001597478"/>
    </source>
</evidence>
<protein>
    <submittedName>
        <fullName evidence="4">MmgE/PrpD family protein</fullName>
    </submittedName>
</protein>
<dbReference type="Pfam" id="PF03972">
    <property type="entry name" value="MmgE_PrpD_N"/>
    <property type="match status" value="1"/>
</dbReference>
<dbReference type="InterPro" id="IPR045337">
    <property type="entry name" value="MmgE_PrpD_C"/>
</dbReference>
<evidence type="ECO:0000259" key="3">
    <source>
        <dbReference type="Pfam" id="PF19305"/>
    </source>
</evidence>
<dbReference type="InterPro" id="IPR045336">
    <property type="entry name" value="MmgE_PrpD_N"/>
</dbReference>
<dbReference type="InterPro" id="IPR042188">
    <property type="entry name" value="MmgE/PrpD_sf_2"/>
</dbReference>
<dbReference type="Gene3D" id="1.10.4100.10">
    <property type="entry name" value="2-methylcitrate dehydratase PrpD"/>
    <property type="match status" value="2"/>
</dbReference>
<dbReference type="RefSeq" id="WP_377384860.1">
    <property type="nucleotide sequence ID" value="NZ_JBHSAN010000004.1"/>
</dbReference>
<feature type="domain" description="MmgE/PrpD N-terminal" evidence="2">
    <location>
        <begin position="7"/>
        <end position="242"/>
    </location>
</feature>
<gene>
    <name evidence="4" type="ORF">ACFS2C_11370</name>
</gene>
<name>A0ABW5W7T1_9PSEU</name>
<dbReference type="Gene3D" id="3.30.1330.120">
    <property type="entry name" value="2-methylcitrate dehydratase PrpD"/>
    <property type="match status" value="1"/>
</dbReference>
<evidence type="ECO:0000256" key="1">
    <source>
        <dbReference type="ARBA" id="ARBA00006174"/>
    </source>
</evidence>
<dbReference type="PANTHER" id="PTHR16943:SF8">
    <property type="entry name" value="2-METHYLCITRATE DEHYDRATASE"/>
    <property type="match status" value="1"/>
</dbReference>
<dbReference type="PANTHER" id="PTHR16943">
    <property type="entry name" value="2-METHYLCITRATE DEHYDRATASE-RELATED"/>
    <property type="match status" value="1"/>
</dbReference>
<comment type="caution">
    <text evidence="4">The sequence shown here is derived from an EMBL/GenBank/DDBJ whole genome shotgun (WGS) entry which is preliminary data.</text>
</comment>
<dbReference type="EMBL" id="JBHUOF010000013">
    <property type="protein sequence ID" value="MFD2799992.1"/>
    <property type="molecule type" value="Genomic_DNA"/>
</dbReference>
<dbReference type="Proteomes" id="UP001597478">
    <property type="component" value="Unassembled WGS sequence"/>
</dbReference>
<proteinExistence type="inferred from homology"/>
<dbReference type="InterPro" id="IPR005656">
    <property type="entry name" value="MmgE_PrpD"/>
</dbReference>
<organism evidence="4 5">
    <name type="scientific">Prauserella oleivorans</name>
    <dbReference type="NCBI Taxonomy" id="1478153"/>
    <lineage>
        <taxon>Bacteria</taxon>
        <taxon>Bacillati</taxon>
        <taxon>Actinomycetota</taxon>
        <taxon>Actinomycetes</taxon>
        <taxon>Pseudonocardiales</taxon>
        <taxon>Pseudonocardiaceae</taxon>
        <taxon>Prauserella</taxon>
    </lineage>
</organism>
<reference evidence="5" key="1">
    <citation type="journal article" date="2019" name="Int. J. Syst. Evol. Microbiol.">
        <title>The Global Catalogue of Microorganisms (GCM) 10K type strain sequencing project: providing services to taxonomists for standard genome sequencing and annotation.</title>
        <authorList>
            <consortium name="The Broad Institute Genomics Platform"/>
            <consortium name="The Broad Institute Genome Sequencing Center for Infectious Disease"/>
            <person name="Wu L."/>
            <person name="Ma J."/>
        </authorList>
    </citation>
    <scope>NUCLEOTIDE SEQUENCE [LARGE SCALE GENOMIC DNA]</scope>
    <source>
        <strain evidence="5">IBRC-M 10906</strain>
    </source>
</reference>
<sequence>MSTPLAQLARLISTHSRQPLPAGVTEQARRTLFNVLATAVGASREPGMDVVVSAASGFGDGKSAVPGRAERLRPLDAAFATGFAAHLDDYDDTHLSTVIHPGAVCLAALTGLQDDVADRDRDEILSAFAWGVEAQLRLGVSVSPEHYDAGWHITGTCGAVGAAVTAAVLHGLDAERLQVALEWAVESGLGNREGFGSMTKPFHPGKAAMRGLRAVRDAMAGAPGPGDTLTGPDGFVARLARGAFAEGALLDEMGSRWELLDNTFKPYPCGIVSHPAIEAAEALHRPLADHGGSERVAAIHLRCHPLVPELTGNTAPVDGLQARFSTAHGVAAGLLTGRVDLTGYATELVVSAPAQRLRSLVTFDATPDCARDAAGLRVVLTDGTVLEHDVSHAKGSLARPLTDKELGVKAEGLVARVLPDGAAGLEAATRREGPGYLRGLLTACAPADGQRRAAPVPAHAEPDDDTEDQRLARWLAAGAPDETGQEPGLGTVVDEAVRAAATVGAEDERERAGAVAARLVESGHPVTTAAAAAAVPGGELSGVDAERAVGTALAVASRLATRLDVPVHRLPVLAATVTATLARRLPAGAALAALGLAATQTTTVAGTATGGTIDALRARHAACDGVEAVTLARHGLTAPRNPFTGRRGLLSLLGVREEPAL</sequence>
<evidence type="ECO:0000313" key="4">
    <source>
        <dbReference type="EMBL" id="MFD2799992.1"/>
    </source>
</evidence>
<dbReference type="SUPFAM" id="SSF103378">
    <property type="entry name" value="2-methylcitrate dehydratase PrpD"/>
    <property type="match status" value="2"/>
</dbReference>
<comment type="similarity">
    <text evidence="1">Belongs to the PrpD family.</text>
</comment>
<keyword evidence="5" id="KW-1185">Reference proteome</keyword>